<gene>
    <name evidence="6" type="ORF">V1633_23920</name>
</gene>
<evidence type="ECO:0000313" key="6">
    <source>
        <dbReference type="EMBL" id="MEE6261537.1"/>
    </source>
</evidence>
<comment type="caution">
    <text evidence="6">The sequence shown here is derived from an EMBL/GenBank/DDBJ whole genome shotgun (WGS) entry which is preliminary data.</text>
</comment>
<feature type="domain" description="OmpA-like" evidence="5">
    <location>
        <begin position="92"/>
        <end position="214"/>
    </location>
</feature>
<dbReference type="PANTHER" id="PTHR30329">
    <property type="entry name" value="STATOR ELEMENT OF FLAGELLAR MOTOR COMPLEX"/>
    <property type="match status" value="1"/>
</dbReference>
<dbReference type="EMBL" id="JAZGQK010000021">
    <property type="protein sequence ID" value="MEE6261537.1"/>
    <property type="molecule type" value="Genomic_DNA"/>
</dbReference>
<comment type="subcellular location">
    <subcellularLocation>
        <location evidence="1">Cell outer membrane</location>
    </subcellularLocation>
</comment>
<keyword evidence="7" id="KW-1185">Reference proteome</keyword>
<dbReference type="SUPFAM" id="SSF103088">
    <property type="entry name" value="OmpA-like"/>
    <property type="match status" value="1"/>
</dbReference>
<dbReference type="InterPro" id="IPR050330">
    <property type="entry name" value="Bact_OuterMem_StrucFunc"/>
</dbReference>
<reference evidence="6 7" key="1">
    <citation type="submission" date="2024-01" db="EMBL/GenBank/DDBJ databases">
        <title>Genome insights into Plantactinospora sonchi sp. nov.</title>
        <authorList>
            <person name="Wang L."/>
        </authorList>
    </citation>
    <scope>NUCLEOTIDE SEQUENCE [LARGE SCALE GENOMIC DNA]</scope>
    <source>
        <strain evidence="6 7">NEAU-QY2</strain>
    </source>
</reference>
<protein>
    <submittedName>
        <fullName evidence="6">OmpA family protein</fullName>
    </submittedName>
</protein>
<name>A0ABU7RYD1_9ACTN</name>
<dbReference type="PROSITE" id="PS51123">
    <property type="entry name" value="OMPA_2"/>
    <property type="match status" value="1"/>
</dbReference>
<dbReference type="CDD" id="cd07185">
    <property type="entry name" value="OmpA_C-like"/>
    <property type="match status" value="1"/>
</dbReference>
<keyword evidence="3" id="KW-0998">Cell outer membrane</keyword>
<dbReference type="Gene3D" id="3.30.1330.60">
    <property type="entry name" value="OmpA-like domain"/>
    <property type="match status" value="1"/>
</dbReference>
<organism evidence="6 7">
    <name type="scientific">Plantactinospora sonchi</name>
    <dbReference type="NCBI Taxonomy" id="1544735"/>
    <lineage>
        <taxon>Bacteria</taxon>
        <taxon>Bacillati</taxon>
        <taxon>Actinomycetota</taxon>
        <taxon>Actinomycetes</taxon>
        <taxon>Micromonosporales</taxon>
        <taxon>Micromonosporaceae</taxon>
        <taxon>Plantactinospora</taxon>
    </lineage>
</organism>
<dbReference type="InterPro" id="IPR006664">
    <property type="entry name" value="OMP_bac"/>
</dbReference>
<dbReference type="Proteomes" id="UP001332243">
    <property type="component" value="Unassembled WGS sequence"/>
</dbReference>
<evidence type="ECO:0000259" key="5">
    <source>
        <dbReference type="PROSITE" id="PS51123"/>
    </source>
</evidence>
<accession>A0ABU7RYD1</accession>
<dbReference type="InterPro" id="IPR036737">
    <property type="entry name" value="OmpA-like_sf"/>
</dbReference>
<evidence type="ECO:0000256" key="3">
    <source>
        <dbReference type="ARBA" id="ARBA00023237"/>
    </source>
</evidence>
<dbReference type="InterPro" id="IPR006665">
    <property type="entry name" value="OmpA-like"/>
</dbReference>
<sequence length="214" mass="22348">MFRSASRERPLPRASAAVVGLLVPLGLFGVTPTEAGAAPTPTPVPAESVLELTGEPPVGPITTPVVEIAAPTLDVFSVIGTVQGDESEADSTREVELTLAADVLFAFGKAQLTRAARLRLDRAAERLRTQAAGVVYIAGHTDSIGSEAGNLALSRARAEAVRVHLADLLADTPLTFEVTGHGESRPVAANVTANGADNPSGRAKNRRVEIRYQK</sequence>
<dbReference type="RefSeq" id="WP_331216621.1">
    <property type="nucleotide sequence ID" value="NZ_JAZGQK010000021.1"/>
</dbReference>
<evidence type="ECO:0000256" key="4">
    <source>
        <dbReference type="PROSITE-ProRule" id="PRU00473"/>
    </source>
</evidence>
<keyword evidence="2 4" id="KW-0472">Membrane</keyword>
<dbReference type="PANTHER" id="PTHR30329:SF21">
    <property type="entry name" value="LIPOPROTEIN YIAD-RELATED"/>
    <property type="match status" value="1"/>
</dbReference>
<evidence type="ECO:0000256" key="1">
    <source>
        <dbReference type="ARBA" id="ARBA00004442"/>
    </source>
</evidence>
<evidence type="ECO:0000313" key="7">
    <source>
        <dbReference type="Proteomes" id="UP001332243"/>
    </source>
</evidence>
<dbReference type="Pfam" id="PF00691">
    <property type="entry name" value="OmpA"/>
    <property type="match status" value="1"/>
</dbReference>
<dbReference type="PRINTS" id="PR01021">
    <property type="entry name" value="OMPADOMAIN"/>
</dbReference>
<evidence type="ECO:0000256" key="2">
    <source>
        <dbReference type="ARBA" id="ARBA00023136"/>
    </source>
</evidence>
<proteinExistence type="predicted"/>